<sequence length="206" mass="22938">MNEYEYEPIIGLPSELPEGEQVLWQSSPTWDSMARRVFQLHAASLYFLVLISAHAIYRIMDGASLSVLTGTLAWQSGLALSVLVILAFMAKLYSDSTLYTITNRRLIIRSGVALPMIINLPLAKVESAGLRRLRDGTGDITFLPVEGTKVYWLMLWPHVRPLSFRRVQPLLRGIEDPDVVARLLVNVIDEMGVTSNDAEATQIAAV</sequence>
<evidence type="ECO:0000256" key="1">
    <source>
        <dbReference type="SAM" id="Phobius"/>
    </source>
</evidence>
<dbReference type="AlphaFoldDB" id="Q8KZ62"/>
<reference evidence="3" key="1">
    <citation type="journal article" date="2002" name="Nature">
        <title>Unsuspected diversity among marine aerobic anoxygenic phototrophs.</title>
        <authorList>
            <person name="Beja O."/>
            <person name="Suzuki M.T."/>
            <person name="Heidelberg J.F."/>
            <person name="Nelson W.C."/>
            <person name="Preston C.M."/>
            <person name="Hamada T."/>
            <person name="Eisen J.A."/>
            <person name="Fraser C.M."/>
            <person name="DeLong E.F."/>
        </authorList>
    </citation>
    <scope>NUCLEOTIDE SEQUENCE</scope>
</reference>
<evidence type="ECO:0000313" key="3">
    <source>
        <dbReference type="EMBL" id="AAM48611.1"/>
    </source>
</evidence>
<feature type="transmembrane region" description="Helical" evidence="1">
    <location>
        <begin position="40"/>
        <end position="60"/>
    </location>
</feature>
<dbReference type="Pfam" id="PF03703">
    <property type="entry name" value="bPH_2"/>
    <property type="match status" value="1"/>
</dbReference>
<keyword evidence="1" id="KW-0812">Transmembrane</keyword>
<dbReference type="InterPro" id="IPR005182">
    <property type="entry name" value="YdbS-like_PH"/>
</dbReference>
<feature type="transmembrane region" description="Helical" evidence="1">
    <location>
        <begin position="72"/>
        <end position="94"/>
    </location>
</feature>
<feature type="transmembrane region" description="Helical" evidence="1">
    <location>
        <begin position="106"/>
        <end position="123"/>
    </location>
</feature>
<evidence type="ECO:0000259" key="2">
    <source>
        <dbReference type="Pfam" id="PF03703"/>
    </source>
</evidence>
<keyword evidence="1" id="KW-0472">Membrane</keyword>
<proteinExistence type="predicted"/>
<dbReference type="NCBIfam" id="NF040894">
    <property type="entry name" value="puhB_PGC"/>
    <property type="match status" value="1"/>
</dbReference>
<name>Q8KZ62_9PROT</name>
<dbReference type="InterPro" id="IPR054839">
    <property type="entry name" value="puhB_PGC"/>
</dbReference>
<keyword evidence="1" id="KW-1133">Transmembrane helix</keyword>
<organism evidence="3">
    <name type="scientific">uncultured marine proteobacterium</name>
    <dbReference type="NCBI Taxonomy" id="482892"/>
    <lineage>
        <taxon>Bacteria</taxon>
        <taxon>Pseudomonadati</taxon>
        <taxon>Pseudomonadota</taxon>
        <taxon>environmental samples</taxon>
    </lineage>
</organism>
<dbReference type="EMBL" id="AE008920">
    <property type="protein sequence ID" value="AAM48611.1"/>
    <property type="molecule type" value="Genomic_DNA"/>
</dbReference>
<gene>
    <name evidence="3" type="ORF">MBMO_EBAC000-29C02.17</name>
</gene>
<feature type="domain" description="YdbS-like PH" evidence="2">
    <location>
        <begin position="97"/>
        <end position="140"/>
    </location>
</feature>
<protein>
    <recommendedName>
        <fullName evidence="2">YdbS-like PH domain-containing protein</fullName>
    </recommendedName>
</protein>
<accession>Q8KZ62</accession>